<dbReference type="GO" id="GO:0042834">
    <property type="term" value="F:peptidoglycan binding"/>
    <property type="evidence" value="ECO:0007669"/>
    <property type="project" value="InterPro"/>
</dbReference>
<evidence type="ECO:0000313" key="3">
    <source>
        <dbReference type="EMBL" id="RDH41052.1"/>
    </source>
</evidence>
<organism evidence="3 4">
    <name type="scientific">Candidatus Aquirickettsiella gammari</name>
    <dbReference type="NCBI Taxonomy" id="2016198"/>
    <lineage>
        <taxon>Bacteria</taxon>
        <taxon>Pseudomonadati</taxon>
        <taxon>Pseudomonadota</taxon>
        <taxon>Gammaproteobacteria</taxon>
        <taxon>Legionellales</taxon>
        <taxon>Coxiellaceae</taxon>
        <taxon>Candidatus Aquirickettsiella</taxon>
    </lineage>
</organism>
<comment type="caution">
    <text evidence="3">The sequence shown here is derived from an EMBL/GenBank/DDBJ whole genome shotgun (WGS) entry which is preliminary data.</text>
</comment>
<name>A0A370CJN6_9COXI</name>
<evidence type="ECO:0000313" key="4">
    <source>
        <dbReference type="Proteomes" id="UP000226429"/>
    </source>
</evidence>
<feature type="transmembrane region" description="Helical" evidence="1">
    <location>
        <begin position="24"/>
        <end position="43"/>
    </location>
</feature>
<dbReference type="InterPro" id="IPR036680">
    <property type="entry name" value="SPOR-like_sf"/>
</dbReference>
<dbReference type="InterPro" id="IPR007730">
    <property type="entry name" value="SPOR-like_dom"/>
</dbReference>
<keyword evidence="4" id="KW-1185">Reference proteome</keyword>
<sequence>MAKDYAKQYTKYRYQRPKRNRHRYLWIMLGAAISLFISGLFFLKSASKQSTVQQIEDKLKKKILAVPVPKPPEPKFDFYNILPQDKLNLSPQTMSSVKEELPIAKEMTASITEVPVQKPLAAMLSATPEQVAIAEVKRQLEQEMGQLTNNAYFLILGRFSNSAQAEQLQAQALLKGFPVRKKLGVVYGKSTYQIFIGPSELNKLAKEQKRLSAAGLDSMLTKIAP</sequence>
<evidence type="ECO:0000256" key="1">
    <source>
        <dbReference type="SAM" id="Phobius"/>
    </source>
</evidence>
<dbReference type="Pfam" id="PF05036">
    <property type="entry name" value="SPOR"/>
    <property type="match status" value="1"/>
</dbReference>
<dbReference type="AlphaFoldDB" id="A0A370CJN6"/>
<dbReference type="PROSITE" id="PS51724">
    <property type="entry name" value="SPOR"/>
    <property type="match status" value="1"/>
</dbReference>
<dbReference type="EMBL" id="NMOS02000001">
    <property type="protein sequence ID" value="RDH41052.1"/>
    <property type="molecule type" value="Genomic_DNA"/>
</dbReference>
<accession>A0A370CJN6</accession>
<reference evidence="3 4" key="2">
    <citation type="journal article" date="2018" name="J. Invertebr. Pathol.">
        <title>'Candidatus Aquirickettsiella gammari' (Gammaproteobacteria: Legionellales: Coxiellaceae): A bacterial pathogen of the freshwater crustacean Gammarus fossarum (Malacostraca: Amphipoda).</title>
        <authorList>
            <person name="Bojko J."/>
            <person name="Dunn A.M."/>
            <person name="Stebbing P.D."/>
            <person name="van Aerle R."/>
            <person name="Bacela-Spychalska K."/>
            <person name="Bean T.P."/>
            <person name="Urrutia A."/>
            <person name="Stentiford G.D."/>
        </authorList>
    </citation>
    <scope>NUCLEOTIDE SEQUENCE [LARGE SCALE GENOMIC DNA]</scope>
    <source>
        <strain evidence="3">RA15029</strain>
    </source>
</reference>
<dbReference type="Gene3D" id="3.30.70.1070">
    <property type="entry name" value="Sporulation related repeat"/>
    <property type="match status" value="1"/>
</dbReference>
<keyword evidence="1" id="KW-1133">Transmembrane helix</keyword>
<reference evidence="3 4" key="1">
    <citation type="journal article" date="2017" name="Int. J. Syst. Evol. Microbiol.">
        <title>Aquarickettsiella crustaci n. gen. n. sp. (Gammaproteobacteria: Legionellales: Coxiellaceae); a bacterial pathogen of the freshwater crustacean: Gammarus fossarum (Malacostraca: Amphipoda).</title>
        <authorList>
            <person name="Bojko J."/>
            <person name="Dunn A.M."/>
            <person name="Stebbing P.D."/>
            <person name="Van Aerle R."/>
            <person name="Bacela-Spychalska K."/>
            <person name="Bean T.P."/>
            <person name="Stentiford G.D."/>
        </authorList>
    </citation>
    <scope>NUCLEOTIDE SEQUENCE [LARGE SCALE GENOMIC DNA]</scope>
    <source>
        <strain evidence="3">RA15029</strain>
    </source>
</reference>
<protein>
    <recommendedName>
        <fullName evidence="2">SPOR domain-containing protein</fullName>
    </recommendedName>
</protein>
<gene>
    <name evidence="3" type="ORF">CFE62_000055</name>
</gene>
<feature type="domain" description="SPOR" evidence="2">
    <location>
        <begin position="146"/>
        <end position="225"/>
    </location>
</feature>
<proteinExistence type="predicted"/>
<keyword evidence="1" id="KW-0812">Transmembrane</keyword>
<evidence type="ECO:0000259" key="2">
    <source>
        <dbReference type="PROSITE" id="PS51724"/>
    </source>
</evidence>
<keyword evidence="1" id="KW-0472">Membrane</keyword>
<dbReference type="SUPFAM" id="SSF110997">
    <property type="entry name" value="Sporulation related repeat"/>
    <property type="match status" value="1"/>
</dbReference>
<dbReference type="Proteomes" id="UP000226429">
    <property type="component" value="Unassembled WGS sequence"/>
</dbReference>